<dbReference type="PATRIC" id="fig|913848.6.peg.618"/>
<dbReference type="GeneID" id="65916974"/>
<dbReference type="RefSeq" id="WP_010010081.1">
    <property type="nucleotide sequence ID" value="NZ_AZCN01000160.1"/>
</dbReference>
<dbReference type="AlphaFoldDB" id="A0A0R1EQE0"/>
<dbReference type="Proteomes" id="UP000051181">
    <property type="component" value="Unassembled WGS sequence"/>
</dbReference>
<reference evidence="1 2" key="1">
    <citation type="journal article" date="2015" name="Genome Announc.">
        <title>Expanding the biotechnology potential of lactobacilli through comparative genomics of 213 strains and associated genera.</title>
        <authorList>
            <person name="Sun Z."/>
            <person name="Harris H.M."/>
            <person name="McCann A."/>
            <person name="Guo C."/>
            <person name="Argimon S."/>
            <person name="Zhang W."/>
            <person name="Yang X."/>
            <person name="Jeffery I.B."/>
            <person name="Cooney J.C."/>
            <person name="Kagawa T.F."/>
            <person name="Liu W."/>
            <person name="Song Y."/>
            <person name="Salvetti E."/>
            <person name="Wrobel A."/>
            <person name="Rasinkangas P."/>
            <person name="Parkhill J."/>
            <person name="Rea M.C."/>
            <person name="O'Sullivan O."/>
            <person name="Ritari J."/>
            <person name="Douillard F.P."/>
            <person name="Paul Ross R."/>
            <person name="Yang R."/>
            <person name="Briner A.E."/>
            <person name="Felis G.E."/>
            <person name="de Vos W.M."/>
            <person name="Barrangou R."/>
            <person name="Klaenhammer T.R."/>
            <person name="Caufield P.W."/>
            <person name="Cui Y."/>
            <person name="Zhang H."/>
            <person name="O'Toole P.W."/>
        </authorList>
    </citation>
    <scope>NUCLEOTIDE SEQUENCE [LARGE SCALE GENOMIC DNA]</scope>
    <source>
        <strain evidence="1 2">DSM 20001</strain>
    </source>
</reference>
<evidence type="ECO:0000313" key="1">
    <source>
        <dbReference type="EMBL" id="KRK11525.1"/>
    </source>
</evidence>
<name>A0A0R1EQE0_9LACO</name>
<accession>A0A0R1EQE0</accession>
<gene>
    <name evidence="1" type="ORF">FD22_GL000604</name>
</gene>
<protein>
    <submittedName>
        <fullName evidence="1">Uncharacterized protein</fullName>
    </submittedName>
</protein>
<proteinExistence type="predicted"/>
<dbReference type="eggNOG" id="ENOG5030BSX">
    <property type="taxonomic scope" value="Bacteria"/>
</dbReference>
<comment type="caution">
    <text evidence="1">The sequence shown here is derived from an EMBL/GenBank/DDBJ whole genome shotgun (WGS) entry which is preliminary data.</text>
</comment>
<evidence type="ECO:0000313" key="2">
    <source>
        <dbReference type="Proteomes" id="UP000051181"/>
    </source>
</evidence>
<sequence>MTDKEEAERIMAKYHRDFGTFSQNATRKEYRFVLRYVAGEAHRKQREIAGLSNDVDTNKD</sequence>
<organism evidence="1 2">
    <name type="scientific">Loigolactobacillus coryniformis subsp. coryniformis KCTC 3167 = DSM 20001</name>
    <dbReference type="NCBI Taxonomy" id="913848"/>
    <lineage>
        <taxon>Bacteria</taxon>
        <taxon>Bacillati</taxon>
        <taxon>Bacillota</taxon>
        <taxon>Bacilli</taxon>
        <taxon>Lactobacillales</taxon>
        <taxon>Lactobacillaceae</taxon>
        <taxon>Loigolactobacillus</taxon>
    </lineage>
</organism>
<dbReference type="EMBL" id="AZCN01000160">
    <property type="protein sequence ID" value="KRK11525.1"/>
    <property type="molecule type" value="Genomic_DNA"/>
</dbReference>